<feature type="region of interest" description="Disordered" evidence="7">
    <location>
        <begin position="979"/>
        <end position="1020"/>
    </location>
</feature>
<dbReference type="GO" id="GO:0003682">
    <property type="term" value="F:chromatin binding"/>
    <property type="evidence" value="ECO:0007669"/>
    <property type="project" value="InterPro"/>
</dbReference>
<dbReference type="InterPro" id="IPR001005">
    <property type="entry name" value="SANT/Myb"/>
</dbReference>
<dbReference type="InterPro" id="IPR029617">
    <property type="entry name" value="Snt2"/>
</dbReference>
<dbReference type="InterPro" id="IPR013083">
    <property type="entry name" value="Znf_RING/FYVE/PHD"/>
</dbReference>
<feature type="region of interest" description="Disordered" evidence="7">
    <location>
        <begin position="482"/>
        <end position="534"/>
    </location>
</feature>
<dbReference type="Gene3D" id="2.30.30.490">
    <property type="match status" value="1"/>
</dbReference>
<evidence type="ECO:0000313" key="14">
    <source>
        <dbReference type="Proteomes" id="UP000192927"/>
    </source>
</evidence>
<dbReference type="CDD" id="cd04710">
    <property type="entry name" value="BAH_fungalPHD"/>
    <property type="match status" value="1"/>
</dbReference>
<feature type="domain" description="SANT" evidence="11">
    <location>
        <begin position="758"/>
        <end position="804"/>
    </location>
</feature>
<keyword evidence="1" id="KW-0479">Metal-binding</keyword>
<dbReference type="InterPro" id="IPR001025">
    <property type="entry name" value="BAH_dom"/>
</dbReference>
<keyword evidence="3" id="KW-0862">Zinc</keyword>
<feature type="compositionally biased region" description="Low complexity" evidence="7">
    <location>
        <begin position="1598"/>
        <end position="1607"/>
    </location>
</feature>
<accession>A0A1W5DAM2</accession>
<keyword evidence="5" id="KW-0539">Nucleus</keyword>
<evidence type="ECO:0000256" key="3">
    <source>
        <dbReference type="ARBA" id="ARBA00022833"/>
    </source>
</evidence>
<feature type="compositionally biased region" description="Acidic residues" evidence="7">
    <location>
        <begin position="498"/>
        <end position="511"/>
    </location>
</feature>
<dbReference type="SMART" id="SM00439">
    <property type="entry name" value="BAH"/>
    <property type="match status" value="1"/>
</dbReference>
<feature type="compositionally biased region" description="Low complexity" evidence="7">
    <location>
        <begin position="129"/>
        <end position="141"/>
    </location>
</feature>
<feature type="compositionally biased region" description="Low complexity" evidence="7">
    <location>
        <begin position="1539"/>
        <end position="1562"/>
    </location>
</feature>
<dbReference type="InterPro" id="IPR043151">
    <property type="entry name" value="BAH_sf"/>
</dbReference>
<feature type="domain" description="PHD-type" evidence="8">
    <location>
        <begin position="426"/>
        <end position="478"/>
    </location>
</feature>
<dbReference type="Pfam" id="PF00628">
    <property type="entry name" value="PHD"/>
    <property type="match status" value="1"/>
</dbReference>
<dbReference type="Pfam" id="PF13831">
    <property type="entry name" value="PHD_2"/>
    <property type="match status" value="1"/>
</dbReference>
<proteinExistence type="predicted"/>
<feature type="region of interest" description="Disordered" evidence="7">
    <location>
        <begin position="201"/>
        <end position="247"/>
    </location>
</feature>
<evidence type="ECO:0000256" key="5">
    <source>
        <dbReference type="ARBA" id="ARBA00023242"/>
    </source>
</evidence>
<feature type="compositionally biased region" description="Polar residues" evidence="7">
    <location>
        <begin position="1449"/>
        <end position="1458"/>
    </location>
</feature>
<dbReference type="SMART" id="SM00249">
    <property type="entry name" value="PHD"/>
    <property type="match status" value="3"/>
</dbReference>
<dbReference type="InterPro" id="IPR011011">
    <property type="entry name" value="Znf_FYVE_PHD"/>
</dbReference>
<dbReference type="FunFam" id="2.30.30.490:FF:000018">
    <property type="entry name" value="Lid2 complex component snt2"/>
    <property type="match status" value="1"/>
</dbReference>
<keyword evidence="4" id="KW-0238">DNA-binding</keyword>
<dbReference type="InterPro" id="IPR000949">
    <property type="entry name" value="ELM2_dom"/>
</dbReference>
<dbReference type="SUPFAM" id="SSF57903">
    <property type="entry name" value="FYVE/PHD zinc finger"/>
    <property type="match status" value="2"/>
</dbReference>
<dbReference type="PANTHER" id="PTHR47672:SF1">
    <property type="entry name" value="E3 UBIQUITIN-PROTEIN LIGASE SNT2"/>
    <property type="match status" value="1"/>
</dbReference>
<dbReference type="GO" id="GO:0036205">
    <property type="term" value="P:histone catabolic process"/>
    <property type="evidence" value="ECO:0007669"/>
    <property type="project" value="TreeGrafter"/>
</dbReference>
<evidence type="ECO:0000256" key="4">
    <source>
        <dbReference type="ARBA" id="ARBA00023125"/>
    </source>
</evidence>
<feature type="compositionally biased region" description="Pro residues" evidence="7">
    <location>
        <begin position="1571"/>
        <end position="1582"/>
    </location>
</feature>
<sequence length="1767" mass="193329">MADDSDNDNDSTSPGRITPQPPEHSAAITPPATINDAPSDSVPPRASSGSPRPPVTVVAAAEASTKATPLDSQPMTATSSNSSAPSIKVTSAGEGNGPSPYGTRSRNRTGTARINYAEDRDMDVDVEWGSSSKKGQPSSNSAAPGSAQVGESEKFLGVSTRRSSTSTNGSVAPKSAVQAAPVPKDYIPGMSTFSVNADTSAVSQAPSKKRKAPGGVPTATTSSAAQTHTATTRRTTTAIPTSAGSRETNMLTFESSQGFLKNGKLRADDGTLLGLNDHVYLICEPPGEPYYVARVMEFLHAKNDHRLPIDSLRVNWYYRPRDIQRKVNDTRVVFASMHSDTCPLTSLRGKCTILHRSDISDLDEYRKTKDSFWYEKMYDRYIHRYYEVIPTDQVINVPERVKKVLDERWKFVIVEIGRGKELTSAVKSCKRCSGYCASNDSVDCAMCKNTYHMNCVRPPLLKKPARGFAWSCGPCSRKQERKLEARNTPNVGERAVDAEEEELMEEEEDDNAGVSDLTSGSSPREAYSQDLGTRPATAEQMAQAKLWPYRYLGIHCRVEDALDYDDRIYPRASSRLGPRHQANVTIWHGRPVELVKPADIKKKYIKGSSHKKDAKLSKETIAALEADKVAREKRPKWVMDEPPGYVHRGEDQPLIDPANTARLQFRLPEVGEISSRGMDDEQTPDDSDLKLEQGEKFIDDYMARARPIAKLFGLKEWSTNFLDKALELLCLNNYAVEPALEQLRVMDKRKDLKEPELTKEEVRKFEEGVAKYGSELRDVSRHVGKSQKHASIVRFYYMWKKTDRGKQIWGHYEGRKGKKQAKQTDSKLVDDVADDIDDSAFDNDKAALRRRGFECKFCAARKSPQWRRAPGTLPGTTVSAEPGSKNSKDKGVHLLVALCQRCAGLWRKYGIQWENIDEVAKKVAQGGGRAWKRRVDEELLIELVSANEANQIGMSSAAAAAAASVGLDVPPALTIQPGQENAKKKQKMNVEQQQVPNGVSVDPPKKKVIEKPPEPPLIPDRPRLKSLPCAVCYEMEPAGDQLLCCRGCRLTVHRNCYGIAESRPANKWQCDMCFNDITVSLSTSYECVLCPVTGRWNEHELMEPPRISHKKKTDREREKERLEREMVLDETETYRQKQNESGKAVVPREPLKRTAGNNWVHVVCAVWTAEMIFGDARALSPSEGIGSIPIWKYQQICKLCKTTSGACVTCHQCPATFHVACAQQNGYILGFDVRPVKGSRRDVNNTIELGNEAGNARAVIYCNEHTPKDIVHPMNEPVATQAYNALQLYVRTYKQADTSMSGTVRKASHLINTSARAITQSASSTSASGALLSNGLSGANSASGASTRSSRMSPAAVTVKSEEVDEDGDRVVHLSAATSAEPSDKQCTSCGTTTSPKWHKTKAKPARRAMSHRPDKAMLSPSISSQPHLVQPNGYVNGDIPHERERSSDQPLGSQSDSVVEGYAQGNGGSLGHEASVRNAAHAVFTTSNGGPPAPAVDAPLVYQCHKCHLKQLRDPPSHRTTPSPPQELRAEPDIVHVSDSPSSSHAWPPAPAASVAPAAPSQISYNGWPSQPPPSQPPGPLRMPNGLSHSPPPSIVAPPVQHHYAAAPPPPQYHVNGYGHPPPAHAFQPHQQVGGGPIPYQLQRNTPGLHGPASYPSPRQQQYGSGQHAPYAPQPPNASDSPHMHHQASYGQHGPARAADNPFTGSYHTQTSPRSSYARVHGSPQGLRERPETPTEGISRPAGWSGNEGQMVNGASASPSLRNLLS</sequence>
<feature type="region of interest" description="Disordered" evidence="7">
    <location>
        <begin position="1537"/>
        <end position="1767"/>
    </location>
</feature>
<dbReference type="CDD" id="cd15497">
    <property type="entry name" value="PHD1_Snt2p_like"/>
    <property type="match status" value="1"/>
</dbReference>
<feature type="compositionally biased region" description="Low complexity" evidence="7">
    <location>
        <begin position="1336"/>
        <end position="1351"/>
    </location>
</feature>
<evidence type="ECO:0000256" key="7">
    <source>
        <dbReference type="SAM" id="MobiDB-lite"/>
    </source>
</evidence>
<dbReference type="InterPro" id="IPR034732">
    <property type="entry name" value="EPHD"/>
</dbReference>
<dbReference type="InterPro" id="IPR019787">
    <property type="entry name" value="Znf_PHD-finger"/>
</dbReference>
<dbReference type="Pfam" id="PF13832">
    <property type="entry name" value="zf-HC5HC2H_2"/>
    <property type="match status" value="1"/>
</dbReference>
<dbReference type="PROSITE" id="PS51293">
    <property type="entry name" value="SANT"/>
    <property type="match status" value="1"/>
</dbReference>
<reference evidence="14" key="1">
    <citation type="submission" date="2017-03" db="EMBL/GenBank/DDBJ databases">
        <authorList>
            <person name="Sharma R."/>
            <person name="Thines M."/>
        </authorList>
    </citation>
    <scope>NUCLEOTIDE SEQUENCE [LARGE SCALE GENOMIC DNA]</scope>
</reference>
<feature type="compositionally biased region" description="Polar residues" evidence="7">
    <location>
        <begin position="1376"/>
        <end position="1396"/>
    </location>
</feature>
<dbReference type="PANTHER" id="PTHR47672">
    <property type="entry name" value="E3 UBIQUITIN-PROTEIN LIGASE SNT2"/>
    <property type="match status" value="1"/>
</dbReference>
<dbReference type="GO" id="GO:0008270">
    <property type="term" value="F:zinc ion binding"/>
    <property type="evidence" value="ECO:0007669"/>
    <property type="project" value="UniProtKB-KW"/>
</dbReference>
<evidence type="ECO:0000256" key="2">
    <source>
        <dbReference type="ARBA" id="ARBA00022771"/>
    </source>
</evidence>
<feature type="compositionally biased region" description="Polar residues" evidence="7">
    <location>
        <begin position="1704"/>
        <end position="1716"/>
    </location>
</feature>
<feature type="domain" description="BAH" evidence="9">
    <location>
        <begin position="271"/>
        <end position="389"/>
    </location>
</feature>
<feature type="domain" description="PHD-type" evidence="12">
    <location>
        <begin position="1134"/>
        <end position="1266"/>
    </location>
</feature>
<evidence type="ECO:0000259" key="11">
    <source>
        <dbReference type="PROSITE" id="PS51293"/>
    </source>
</evidence>
<evidence type="ECO:0000259" key="9">
    <source>
        <dbReference type="PROSITE" id="PS51038"/>
    </source>
</evidence>
<dbReference type="InterPro" id="IPR017884">
    <property type="entry name" value="SANT_dom"/>
</dbReference>
<feature type="compositionally biased region" description="Basic residues" evidence="7">
    <location>
        <begin position="1397"/>
        <end position="1411"/>
    </location>
</feature>
<name>A0A1W5DAM2_9LECA</name>
<dbReference type="PROSITE" id="PS51805">
    <property type="entry name" value="EPHD"/>
    <property type="match status" value="1"/>
</dbReference>
<dbReference type="Pfam" id="PF01426">
    <property type="entry name" value="BAH"/>
    <property type="match status" value="1"/>
</dbReference>
<dbReference type="CDD" id="cd15571">
    <property type="entry name" value="ePHD"/>
    <property type="match status" value="1"/>
</dbReference>
<dbReference type="GO" id="GO:0048189">
    <property type="term" value="C:Lid2 complex"/>
    <property type="evidence" value="ECO:0007669"/>
    <property type="project" value="TreeGrafter"/>
</dbReference>
<dbReference type="FunFam" id="1.10.10.60:FF:000012">
    <property type="entry name" value="Metastasis-associated 1 family, member 3"/>
    <property type="match status" value="1"/>
</dbReference>
<dbReference type="PROSITE" id="PS51038">
    <property type="entry name" value="BAH"/>
    <property type="match status" value="1"/>
</dbReference>
<evidence type="ECO:0000256" key="6">
    <source>
        <dbReference type="PROSITE-ProRule" id="PRU00146"/>
    </source>
</evidence>
<dbReference type="SUPFAM" id="SSF46689">
    <property type="entry name" value="Homeodomain-like"/>
    <property type="match status" value="1"/>
</dbReference>
<dbReference type="PROSITE" id="PS51156">
    <property type="entry name" value="ELM2"/>
    <property type="match status" value="1"/>
</dbReference>
<feature type="region of interest" description="Disordered" evidence="7">
    <location>
        <begin position="1336"/>
        <end position="1473"/>
    </location>
</feature>
<dbReference type="Gene3D" id="1.10.10.60">
    <property type="entry name" value="Homeodomain-like"/>
    <property type="match status" value="1"/>
</dbReference>
<dbReference type="Proteomes" id="UP000192927">
    <property type="component" value="Unassembled WGS sequence"/>
</dbReference>
<keyword evidence="14" id="KW-1185">Reference proteome</keyword>
<feature type="domain" description="PHD-type" evidence="8">
    <location>
        <begin position="1026"/>
        <end position="1076"/>
    </location>
</feature>
<protein>
    <submittedName>
        <fullName evidence="13">Phd finger and bah domain protein</fullName>
    </submittedName>
</protein>
<dbReference type="InterPro" id="IPR001965">
    <property type="entry name" value="Znf_PHD"/>
</dbReference>
<feature type="region of interest" description="Disordered" evidence="7">
    <location>
        <begin position="1"/>
        <end position="177"/>
    </location>
</feature>
<evidence type="ECO:0000259" key="8">
    <source>
        <dbReference type="PROSITE" id="PS50016"/>
    </source>
</evidence>
<dbReference type="PROSITE" id="PS50016">
    <property type="entry name" value="ZF_PHD_2"/>
    <property type="match status" value="2"/>
</dbReference>
<feature type="compositionally biased region" description="Polar residues" evidence="7">
    <location>
        <begin position="102"/>
        <end position="112"/>
    </location>
</feature>
<dbReference type="Gene3D" id="3.30.40.10">
    <property type="entry name" value="Zinc/RING finger domain, C3HC4 (zinc finger)"/>
    <property type="match status" value="3"/>
</dbReference>
<feature type="compositionally biased region" description="Polar residues" evidence="7">
    <location>
        <begin position="1748"/>
        <end position="1767"/>
    </location>
</feature>
<organism evidence="13 14">
    <name type="scientific">Lasallia pustulata</name>
    <dbReference type="NCBI Taxonomy" id="136370"/>
    <lineage>
        <taxon>Eukaryota</taxon>
        <taxon>Fungi</taxon>
        <taxon>Dikarya</taxon>
        <taxon>Ascomycota</taxon>
        <taxon>Pezizomycotina</taxon>
        <taxon>Lecanoromycetes</taxon>
        <taxon>OSLEUM clade</taxon>
        <taxon>Umbilicariomycetidae</taxon>
        <taxon>Umbilicariales</taxon>
        <taxon>Umbilicariaceae</taxon>
        <taxon>Lasallia</taxon>
    </lineage>
</organism>
<evidence type="ECO:0000313" key="13">
    <source>
        <dbReference type="EMBL" id="SLM40040.1"/>
    </source>
</evidence>
<feature type="compositionally biased region" description="Low complexity" evidence="7">
    <location>
        <begin position="218"/>
        <end position="243"/>
    </location>
</feature>
<feature type="domain" description="ELM2" evidence="10">
    <location>
        <begin position="572"/>
        <end position="747"/>
    </location>
</feature>
<keyword evidence="2 6" id="KW-0863">Zinc-finger</keyword>
<dbReference type="GO" id="GO:0003677">
    <property type="term" value="F:DNA binding"/>
    <property type="evidence" value="ECO:0007669"/>
    <property type="project" value="UniProtKB-KW"/>
</dbReference>
<dbReference type="GO" id="GO:0004842">
    <property type="term" value="F:ubiquitin-protein transferase activity"/>
    <property type="evidence" value="ECO:0007669"/>
    <property type="project" value="TreeGrafter"/>
</dbReference>
<feature type="compositionally biased region" description="Basic and acidic residues" evidence="7">
    <location>
        <begin position="1003"/>
        <end position="1013"/>
    </location>
</feature>
<dbReference type="SMART" id="SM00717">
    <property type="entry name" value="SANT"/>
    <property type="match status" value="1"/>
</dbReference>
<evidence type="ECO:0000259" key="10">
    <source>
        <dbReference type="PROSITE" id="PS51156"/>
    </source>
</evidence>
<dbReference type="InterPro" id="IPR009057">
    <property type="entry name" value="Homeodomain-like_sf"/>
</dbReference>
<evidence type="ECO:0000259" key="12">
    <source>
        <dbReference type="PROSITE" id="PS51805"/>
    </source>
</evidence>
<dbReference type="EMBL" id="FWEW01003623">
    <property type="protein sequence ID" value="SLM40040.1"/>
    <property type="molecule type" value="Genomic_DNA"/>
</dbReference>
<evidence type="ECO:0000256" key="1">
    <source>
        <dbReference type="ARBA" id="ARBA00022723"/>
    </source>
</evidence>
<feature type="compositionally biased region" description="Polar residues" evidence="7">
    <location>
        <begin position="65"/>
        <end position="89"/>
    </location>
</feature>